<organism evidence="4">
    <name type="scientific">Leptolyngbya sp. NK1-12</name>
    <dbReference type="NCBI Taxonomy" id="2547451"/>
    <lineage>
        <taxon>Bacteria</taxon>
        <taxon>Bacillati</taxon>
        <taxon>Cyanobacteriota</taxon>
        <taxon>Cyanophyceae</taxon>
        <taxon>Leptolyngbyales</taxon>
        <taxon>Leptolyngbyaceae</taxon>
        <taxon>Leptolyngbya group</taxon>
        <taxon>Leptolyngbya</taxon>
    </lineage>
</organism>
<dbReference type="EMBL" id="CP053586">
    <property type="protein sequence ID" value="WNZ23056.1"/>
    <property type="molecule type" value="Genomic_DNA"/>
</dbReference>
<sequence length="535" mass="60905">MTKQAPEKQPNQTQPLQPPTLRPYQSKLIKDLYIQLGQGYRRVAIIAGTGAGKTVIGGKICADTAARGLRLMFLVHLDVLVGQTYKKMQAFGLRCGFIKAGWHEDPAAPIQIASIQTMEKRSWWRDWKANVVFFDEGHTTVFSRIGQEIIYETHPKAVHLAMTATPYRLGREQLGDHMQTFVASPIPAELQRMGYLAPMQYYGVPSGSEINLSEVRTVAGDYDERDLKNACDRPELVQRIVEEWHRLTPGKRTIAFCVDVEHARHVAEAFKASGVAAAVVDGSTPIKERHQLYQDLGAGWLLVLTSCNVISIGFDEPSVEVGLLLRPTQSRALHYQQVGRLLRISPVTGKTCGIILDQAGNLRRLGFPEDIKAYHLPTSKEPGTTETTPTKQCPHCNRLVWGFVMTCPSCRYVWETEPQIRTDELVEVYSEELLHQIERRKMYEFFRTQRQKTFREGSAPNWTKRVFYEQFGCLPETDWCLGSIFGDTPSLEDKYAYRDYLIQTAQRHGKSIAWVIEEFQQEFGFDSWQDVFLPN</sequence>
<dbReference type="AlphaFoldDB" id="A0AA97AHT1"/>
<dbReference type="SUPFAM" id="SSF52540">
    <property type="entry name" value="P-loop containing nucleoside triphosphate hydrolases"/>
    <property type="match status" value="1"/>
</dbReference>
<keyword evidence="4" id="KW-0067">ATP-binding</keyword>
<dbReference type="PROSITE" id="PS51192">
    <property type="entry name" value="HELICASE_ATP_BIND_1"/>
    <property type="match status" value="1"/>
</dbReference>
<dbReference type="PANTHER" id="PTHR47396">
    <property type="entry name" value="TYPE I RESTRICTION ENZYME ECOKI R PROTEIN"/>
    <property type="match status" value="1"/>
</dbReference>
<dbReference type="PROSITE" id="PS51194">
    <property type="entry name" value="HELICASE_CTER"/>
    <property type="match status" value="1"/>
</dbReference>
<dbReference type="GO" id="GO:0004386">
    <property type="term" value="F:helicase activity"/>
    <property type="evidence" value="ECO:0007669"/>
    <property type="project" value="UniProtKB-KW"/>
</dbReference>
<name>A0AA97AHT1_9CYAN</name>
<evidence type="ECO:0000313" key="4">
    <source>
        <dbReference type="EMBL" id="WNZ23056.1"/>
    </source>
</evidence>
<keyword evidence="4" id="KW-0547">Nucleotide-binding</keyword>
<proteinExistence type="predicted"/>
<dbReference type="Gene3D" id="3.40.50.300">
    <property type="entry name" value="P-loop containing nucleotide triphosphate hydrolases"/>
    <property type="match status" value="2"/>
</dbReference>
<dbReference type="GO" id="GO:0003677">
    <property type="term" value="F:DNA binding"/>
    <property type="evidence" value="ECO:0007669"/>
    <property type="project" value="InterPro"/>
</dbReference>
<dbReference type="Pfam" id="PF00271">
    <property type="entry name" value="Helicase_C"/>
    <property type="match status" value="1"/>
</dbReference>
<dbReference type="PANTHER" id="PTHR47396:SF1">
    <property type="entry name" value="ATP-DEPENDENT HELICASE IRC3-RELATED"/>
    <property type="match status" value="1"/>
</dbReference>
<dbReference type="InterPro" id="IPR014001">
    <property type="entry name" value="Helicase_ATP-bd"/>
</dbReference>
<keyword evidence="4" id="KW-0378">Hydrolase</keyword>
<evidence type="ECO:0000256" key="1">
    <source>
        <dbReference type="SAM" id="MobiDB-lite"/>
    </source>
</evidence>
<dbReference type="GO" id="GO:0005524">
    <property type="term" value="F:ATP binding"/>
    <property type="evidence" value="ECO:0007669"/>
    <property type="project" value="InterPro"/>
</dbReference>
<dbReference type="InterPro" id="IPR001650">
    <property type="entry name" value="Helicase_C-like"/>
</dbReference>
<dbReference type="GO" id="GO:0005829">
    <property type="term" value="C:cytosol"/>
    <property type="evidence" value="ECO:0007669"/>
    <property type="project" value="TreeGrafter"/>
</dbReference>
<feature type="region of interest" description="Disordered" evidence="1">
    <location>
        <begin position="1"/>
        <end position="21"/>
    </location>
</feature>
<dbReference type="Pfam" id="PF04851">
    <property type="entry name" value="ResIII"/>
    <property type="match status" value="1"/>
</dbReference>
<dbReference type="GO" id="GO:0016787">
    <property type="term" value="F:hydrolase activity"/>
    <property type="evidence" value="ECO:0007669"/>
    <property type="project" value="InterPro"/>
</dbReference>
<dbReference type="InterPro" id="IPR006935">
    <property type="entry name" value="Helicase/UvrB_N"/>
</dbReference>
<evidence type="ECO:0000259" key="3">
    <source>
        <dbReference type="PROSITE" id="PS51194"/>
    </source>
</evidence>
<keyword evidence="4" id="KW-0347">Helicase</keyword>
<protein>
    <submittedName>
        <fullName evidence="4">DEAD/DEAH box helicase</fullName>
    </submittedName>
</protein>
<dbReference type="SMART" id="SM00490">
    <property type="entry name" value="HELICc"/>
    <property type="match status" value="1"/>
</dbReference>
<feature type="domain" description="Helicase C-terminal" evidence="3">
    <location>
        <begin position="232"/>
        <end position="388"/>
    </location>
</feature>
<feature type="domain" description="Helicase ATP-binding" evidence="2">
    <location>
        <begin position="34"/>
        <end position="184"/>
    </location>
</feature>
<accession>A0AA97AHT1</accession>
<reference evidence="4" key="1">
    <citation type="submission" date="2020-05" db="EMBL/GenBank/DDBJ databases">
        <authorList>
            <person name="Zhu T."/>
            <person name="Keshari N."/>
            <person name="Lu X."/>
        </authorList>
    </citation>
    <scope>NUCLEOTIDE SEQUENCE</scope>
    <source>
        <strain evidence="4">NK1-12</strain>
    </source>
</reference>
<dbReference type="RefSeq" id="WP_316434623.1">
    <property type="nucleotide sequence ID" value="NZ_CP053586.1"/>
</dbReference>
<gene>
    <name evidence="4" type="ORF">HJG54_09405</name>
</gene>
<dbReference type="InterPro" id="IPR050742">
    <property type="entry name" value="Helicase_Restrict-Modif_Enz"/>
</dbReference>
<dbReference type="InterPro" id="IPR027417">
    <property type="entry name" value="P-loop_NTPase"/>
</dbReference>
<dbReference type="SMART" id="SM00487">
    <property type="entry name" value="DEXDc"/>
    <property type="match status" value="1"/>
</dbReference>
<evidence type="ECO:0000259" key="2">
    <source>
        <dbReference type="PROSITE" id="PS51192"/>
    </source>
</evidence>